<evidence type="ECO:0000256" key="3">
    <source>
        <dbReference type="ARBA" id="ARBA00022741"/>
    </source>
</evidence>
<dbReference type="EMBL" id="JBHPBY010000328">
    <property type="protein sequence ID" value="MFC1852542.1"/>
    <property type="molecule type" value="Genomic_DNA"/>
</dbReference>
<evidence type="ECO:0000313" key="7">
    <source>
        <dbReference type="EMBL" id="MFC1852542.1"/>
    </source>
</evidence>
<accession>A0ABV6Z258</accession>
<evidence type="ECO:0000256" key="2">
    <source>
        <dbReference type="ARBA" id="ARBA00022723"/>
    </source>
</evidence>
<dbReference type="GO" id="GO:0016874">
    <property type="term" value="F:ligase activity"/>
    <property type="evidence" value="ECO:0007669"/>
    <property type="project" value="UniProtKB-KW"/>
</dbReference>
<dbReference type="InterPro" id="IPR013650">
    <property type="entry name" value="ATP-grasp_succ-CoA_synth-type"/>
</dbReference>
<evidence type="ECO:0000256" key="4">
    <source>
        <dbReference type="ARBA" id="ARBA00022842"/>
    </source>
</evidence>
<gene>
    <name evidence="7" type="ORF">ACFL27_20285</name>
</gene>
<keyword evidence="8" id="KW-1185">Reference proteome</keyword>
<keyword evidence="1 7" id="KW-0436">Ligase</keyword>
<dbReference type="Pfam" id="PF08442">
    <property type="entry name" value="ATP-grasp_2"/>
    <property type="match status" value="1"/>
</dbReference>
<dbReference type="PANTHER" id="PTHR11815">
    <property type="entry name" value="SUCCINYL-COA SYNTHETASE BETA CHAIN"/>
    <property type="match status" value="1"/>
</dbReference>
<dbReference type="Pfam" id="PF00549">
    <property type="entry name" value="Ligase_CoA"/>
    <property type="match status" value="1"/>
</dbReference>
<organism evidence="7 8">
    <name type="scientific">candidate division CSSED10-310 bacterium</name>
    <dbReference type="NCBI Taxonomy" id="2855610"/>
    <lineage>
        <taxon>Bacteria</taxon>
        <taxon>Bacteria division CSSED10-310</taxon>
    </lineage>
</organism>
<dbReference type="Gene3D" id="3.40.50.261">
    <property type="entry name" value="Succinyl-CoA synthetase domains"/>
    <property type="match status" value="1"/>
</dbReference>
<name>A0ABV6Z258_UNCC1</name>
<evidence type="ECO:0000313" key="8">
    <source>
        <dbReference type="Proteomes" id="UP001594351"/>
    </source>
</evidence>
<keyword evidence="5" id="KW-0067">ATP-binding</keyword>
<dbReference type="Gene3D" id="3.30.470.20">
    <property type="entry name" value="ATP-grasp fold, B domain"/>
    <property type="match status" value="1"/>
</dbReference>
<dbReference type="InterPro" id="IPR005809">
    <property type="entry name" value="Succ_CoA_ligase-like_bsu"/>
</dbReference>
<dbReference type="Gene3D" id="3.30.1490.20">
    <property type="entry name" value="ATP-grasp fold, A domain"/>
    <property type="match status" value="1"/>
</dbReference>
<proteinExistence type="predicted"/>
<sequence>MKLREYQAKSLFSEHGLAVPRGHIAHTPAEVVAIVRKLGRPVVLKPQLGVKGRGKVGGIAFADDAQIAEREAERLLAMEIKGERVQTLLVEEKLAIAKELYLAVTIDYAARQPVIMASTQGGVDIEEVAATTPERIFKIPVNILTGVIFSELDPIAAALGEDVLPILKTLYELFRKYDAELIEINPLIRTSEGELFAADAVLNVNDDSLFRQEELLNFKKDIPVEDPLAEEASQKSWTYIDLEGDIGILSSGAGLTMAILDLIHKEGGRAANFLDTAQIDDEGIYDAFELLSRAKKVKVLLLNMFAGLNRCDRLAEGIRRYLQEHPTQTPIVVRMIGNLEQEGHKILKELGIEPFTQLEHAVLKAVTLSKEA</sequence>
<feature type="domain" description="ATP-grasp" evidence="6">
    <location>
        <begin position="9"/>
        <end position="215"/>
    </location>
</feature>
<protein>
    <submittedName>
        <fullName evidence="7">Succinate--CoA ligase subunit beta</fullName>
    </submittedName>
</protein>
<keyword evidence="3 5" id="KW-0547">Nucleotide-binding</keyword>
<dbReference type="InterPro" id="IPR005811">
    <property type="entry name" value="SUCC_ACL_C"/>
</dbReference>
<reference evidence="7 8" key="1">
    <citation type="submission" date="2024-09" db="EMBL/GenBank/DDBJ databases">
        <title>Laminarin stimulates single cell rates of sulfate reduction while oxygen inhibits transcriptomic activity in coastal marine sediment.</title>
        <authorList>
            <person name="Lindsay M."/>
            <person name="Orcutt B."/>
            <person name="Emerson D."/>
            <person name="Stepanauskas R."/>
            <person name="D'Angelo T."/>
        </authorList>
    </citation>
    <scope>NUCLEOTIDE SEQUENCE [LARGE SCALE GENOMIC DNA]</scope>
    <source>
        <strain evidence="7">SAG AM-311-K15</strain>
    </source>
</reference>
<dbReference type="PROSITE" id="PS50975">
    <property type="entry name" value="ATP_GRASP"/>
    <property type="match status" value="1"/>
</dbReference>
<dbReference type="InterPro" id="IPR013815">
    <property type="entry name" value="ATP_grasp_subdomain_1"/>
</dbReference>
<dbReference type="SUPFAM" id="SSF52210">
    <property type="entry name" value="Succinyl-CoA synthetase domains"/>
    <property type="match status" value="1"/>
</dbReference>
<comment type="caution">
    <text evidence="7">The sequence shown here is derived from an EMBL/GenBank/DDBJ whole genome shotgun (WGS) entry which is preliminary data.</text>
</comment>
<keyword evidence="2" id="KW-0479">Metal-binding</keyword>
<dbReference type="InterPro" id="IPR011761">
    <property type="entry name" value="ATP-grasp"/>
</dbReference>
<keyword evidence="4" id="KW-0460">Magnesium</keyword>
<evidence type="ECO:0000256" key="5">
    <source>
        <dbReference type="PROSITE-ProRule" id="PRU00409"/>
    </source>
</evidence>
<dbReference type="PIRSF" id="PIRSF001554">
    <property type="entry name" value="SucCS_beta"/>
    <property type="match status" value="1"/>
</dbReference>
<dbReference type="SUPFAM" id="SSF56059">
    <property type="entry name" value="Glutathione synthetase ATP-binding domain-like"/>
    <property type="match status" value="1"/>
</dbReference>
<evidence type="ECO:0000256" key="1">
    <source>
        <dbReference type="ARBA" id="ARBA00022598"/>
    </source>
</evidence>
<dbReference type="InterPro" id="IPR016102">
    <property type="entry name" value="Succinyl-CoA_synth-like"/>
</dbReference>
<dbReference type="PANTHER" id="PTHR11815:SF10">
    <property type="entry name" value="SUCCINATE--COA LIGASE [GDP-FORMING] SUBUNIT BETA, MITOCHONDRIAL"/>
    <property type="match status" value="1"/>
</dbReference>
<evidence type="ECO:0000259" key="6">
    <source>
        <dbReference type="PROSITE" id="PS50975"/>
    </source>
</evidence>
<dbReference type="Proteomes" id="UP001594351">
    <property type="component" value="Unassembled WGS sequence"/>
</dbReference>